<accession>A0A0V0RID5</accession>
<sequence length="143" mass="15521">MSEVPSTKFASSYQCISALKSGFSTCFASQKSGNGSYMWAVLLSNLIKPCYSLRFIASNGYERLTSLKTPVSSSFFHDLGFLHVSPHRSQSVTTNISYWSLCSVFPAVPPTIFAAFYLCFSAIMSGSGSFVCSGIPSDMSKHC</sequence>
<reference evidence="2 3" key="1">
    <citation type="submission" date="2015-01" db="EMBL/GenBank/DDBJ databases">
        <title>Evolution of Trichinella species and genotypes.</title>
        <authorList>
            <person name="Korhonen P.K."/>
            <person name="Edoardo P."/>
            <person name="Giuseppe L.R."/>
            <person name="Gasser R.B."/>
        </authorList>
    </citation>
    <scope>NUCLEOTIDE SEQUENCE [LARGE SCALE GENOMIC DNA]</scope>
    <source>
        <strain evidence="2">ISS37</strain>
    </source>
</reference>
<keyword evidence="1" id="KW-0812">Transmembrane</keyword>
<name>A0A0V0RID5_9BILA</name>
<proteinExistence type="predicted"/>
<keyword evidence="3" id="KW-1185">Reference proteome</keyword>
<comment type="caution">
    <text evidence="2">The sequence shown here is derived from an EMBL/GenBank/DDBJ whole genome shotgun (WGS) entry which is preliminary data.</text>
</comment>
<protein>
    <submittedName>
        <fullName evidence="2">Uncharacterized protein</fullName>
    </submittedName>
</protein>
<dbReference type="AlphaFoldDB" id="A0A0V0RID5"/>
<organism evidence="2 3">
    <name type="scientific">Trichinella nelsoni</name>
    <dbReference type="NCBI Taxonomy" id="6336"/>
    <lineage>
        <taxon>Eukaryota</taxon>
        <taxon>Metazoa</taxon>
        <taxon>Ecdysozoa</taxon>
        <taxon>Nematoda</taxon>
        <taxon>Enoplea</taxon>
        <taxon>Dorylaimia</taxon>
        <taxon>Trichinellida</taxon>
        <taxon>Trichinellidae</taxon>
        <taxon>Trichinella</taxon>
    </lineage>
</organism>
<keyword evidence="1" id="KW-1133">Transmembrane helix</keyword>
<gene>
    <name evidence="2" type="ORF">T07_9620</name>
</gene>
<keyword evidence="1" id="KW-0472">Membrane</keyword>
<evidence type="ECO:0000313" key="2">
    <source>
        <dbReference type="EMBL" id="KRX14106.1"/>
    </source>
</evidence>
<evidence type="ECO:0000313" key="3">
    <source>
        <dbReference type="Proteomes" id="UP000054630"/>
    </source>
</evidence>
<dbReference type="EMBL" id="JYDL01000172">
    <property type="protein sequence ID" value="KRX14106.1"/>
    <property type="molecule type" value="Genomic_DNA"/>
</dbReference>
<evidence type="ECO:0000256" key="1">
    <source>
        <dbReference type="SAM" id="Phobius"/>
    </source>
</evidence>
<feature type="transmembrane region" description="Helical" evidence="1">
    <location>
        <begin position="96"/>
        <end position="120"/>
    </location>
</feature>
<dbReference type="Proteomes" id="UP000054630">
    <property type="component" value="Unassembled WGS sequence"/>
</dbReference>